<dbReference type="PANTHER" id="PTHR43792">
    <property type="entry name" value="GNAT FAMILY, PUTATIVE (AFU_ORTHOLOGUE AFUA_3G00765)-RELATED-RELATED"/>
    <property type="match status" value="1"/>
</dbReference>
<dbReference type="SUPFAM" id="SSF55729">
    <property type="entry name" value="Acyl-CoA N-acyltransferases (Nat)"/>
    <property type="match status" value="1"/>
</dbReference>
<dbReference type="Gene3D" id="3.40.630.30">
    <property type="match status" value="1"/>
</dbReference>
<dbReference type="InterPro" id="IPR000182">
    <property type="entry name" value="GNAT_dom"/>
</dbReference>
<comment type="caution">
    <text evidence="6">The sequence shown here is derived from an EMBL/GenBank/DDBJ whole genome shotgun (WGS) entry which is preliminary data.</text>
</comment>
<dbReference type="PANTHER" id="PTHR43792:SF8">
    <property type="entry name" value="[RIBOSOMAL PROTEIN US5]-ALANINE N-ACETYLTRANSFERASE"/>
    <property type="match status" value="1"/>
</dbReference>
<dbReference type="RefSeq" id="WP_399616091.1">
    <property type="nucleotide sequence ID" value="NZ_JBITYT010000008.1"/>
</dbReference>
<evidence type="ECO:0000256" key="1">
    <source>
        <dbReference type="ARBA" id="ARBA00022679"/>
    </source>
</evidence>
<dbReference type="InterPro" id="IPR016181">
    <property type="entry name" value="Acyl_CoA_acyltransferase"/>
</dbReference>
<keyword evidence="7" id="KW-1185">Reference proteome</keyword>
<evidence type="ECO:0000256" key="3">
    <source>
        <dbReference type="ARBA" id="ARBA00038502"/>
    </source>
</evidence>
<feature type="region of interest" description="Disordered" evidence="4">
    <location>
        <begin position="170"/>
        <end position="199"/>
    </location>
</feature>
<accession>A0ABW8CXA6</accession>
<evidence type="ECO:0000256" key="4">
    <source>
        <dbReference type="SAM" id="MobiDB-lite"/>
    </source>
</evidence>
<feature type="compositionally biased region" description="Polar residues" evidence="4">
    <location>
        <begin position="187"/>
        <end position="199"/>
    </location>
</feature>
<feature type="domain" description="N-acetyltransferase" evidence="5">
    <location>
        <begin position="8"/>
        <end position="167"/>
    </location>
</feature>
<dbReference type="PROSITE" id="PS51186">
    <property type="entry name" value="GNAT"/>
    <property type="match status" value="1"/>
</dbReference>
<name>A0ABW8CXA6_STRBI</name>
<dbReference type="GO" id="GO:0016746">
    <property type="term" value="F:acyltransferase activity"/>
    <property type="evidence" value="ECO:0007669"/>
    <property type="project" value="UniProtKB-KW"/>
</dbReference>
<protein>
    <submittedName>
        <fullName evidence="6">GNAT family N-acetyltransferase</fullName>
        <ecNumber evidence="6">2.3.-.-</ecNumber>
    </submittedName>
</protein>
<dbReference type="EC" id="2.3.-.-" evidence="6"/>
<dbReference type="EMBL" id="JBITYT010000008">
    <property type="protein sequence ID" value="MFI9121411.1"/>
    <property type="molecule type" value="Genomic_DNA"/>
</dbReference>
<dbReference type="InterPro" id="IPR051531">
    <property type="entry name" value="N-acetyltransferase"/>
</dbReference>
<dbReference type="CDD" id="cd04301">
    <property type="entry name" value="NAT_SF"/>
    <property type="match status" value="1"/>
</dbReference>
<dbReference type="Pfam" id="PF13302">
    <property type="entry name" value="Acetyltransf_3"/>
    <property type="match status" value="1"/>
</dbReference>
<reference evidence="6 7" key="1">
    <citation type="submission" date="2024-10" db="EMBL/GenBank/DDBJ databases">
        <title>The Natural Products Discovery Center: Release of the First 8490 Sequenced Strains for Exploring Actinobacteria Biosynthetic Diversity.</title>
        <authorList>
            <person name="Kalkreuter E."/>
            <person name="Kautsar S.A."/>
            <person name="Yang D."/>
            <person name="Bader C.D."/>
            <person name="Teijaro C.N."/>
            <person name="Fluegel L."/>
            <person name="Davis C.M."/>
            <person name="Simpson J.R."/>
            <person name="Lauterbach L."/>
            <person name="Steele A.D."/>
            <person name="Gui C."/>
            <person name="Meng S."/>
            <person name="Li G."/>
            <person name="Viehrig K."/>
            <person name="Ye F."/>
            <person name="Su P."/>
            <person name="Kiefer A.F."/>
            <person name="Nichols A."/>
            <person name="Cepeda A.J."/>
            <person name="Yan W."/>
            <person name="Fan B."/>
            <person name="Jiang Y."/>
            <person name="Adhikari A."/>
            <person name="Zheng C.-J."/>
            <person name="Schuster L."/>
            <person name="Cowan T.M."/>
            <person name="Smanski M.J."/>
            <person name="Chevrette M.G."/>
            <person name="De Carvalho L.P.S."/>
            <person name="Shen B."/>
        </authorList>
    </citation>
    <scope>NUCLEOTIDE SEQUENCE [LARGE SCALE GENOMIC DNA]</scope>
    <source>
        <strain evidence="6 7">NPDC053346</strain>
    </source>
</reference>
<keyword evidence="2 6" id="KW-0012">Acyltransferase</keyword>
<evidence type="ECO:0000259" key="5">
    <source>
        <dbReference type="PROSITE" id="PS51186"/>
    </source>
</evidence>
<proteinExistence type="inferred from homology"/>
<evidence type="ECO:0000256" key="2">
    <source>
        <dbReference type="ARBA" id="ARBA00023315"/>
    </source>
</evidence>
<evidence type="ECO:0000313" key="7">
    <source>
        <dbReference type="Proteomes" id="UP001614391"/>
    </source>
</evidence>
<dbReference type="Proteomes" id="UP001614391">
    <property type="component" value="Unassembled WGS sequence"/>
</dbReference>
<comment type="similarity">
    <text evidence="3">Belongs to the acetyltransferase family. RimJ subfamily.</text>
</comment>
<gene>
    <name evidence="6" type="ORF">ACIGW0_18715</name>
</gene>
<evidence type="ECO:0000313" key="6">
    <source>
        <dbReference type="EMBL" id="MFI9121411.1"/>
    </source>
</evidence>
<organism evidence="6 7">
    <name type="scientific">Streptomyces bikiniensis</name>
    <dbReference type="NCBI Taxonomy" id="1896"/>
    <lineage>
        <taxon>Bacteria</taxon>
        <taxon>Bacillati</taxon>
        <taxon>Actinomycetota</taxon>
        <taxon>Actinomycetes</taxon>
        <taxon>Kitasatosporales</taxon>
        <taxon>Streptomycetaceae</taxon>
        <taxon>Streptomyces</taxon>
    </lineage>
</organism>
<keyword evidence="1 6" id="KW-0808">Transferase</keyword>
<sequence length="199" mass="21801">MENATPPVRLEPWSEEDAGLLRALNAPELTAHLGGPETGEQLVRRHRRYVDMSAADPGAGRMYRIVLLPEETPVGSIGFWAQTWDGEPVYETGWAVLPGFQGRGVATAATRAVIAEARAAGLRRHLHAFPSSDNTASNAVCRKAGFEPRGERDFEYPPGRPMRCNDWRLDLGPAAQEARSGPASGRTKWNATMSKPSRR</sequence>